<evidence type="ECO:0000313" key="1">
    <source>
        <dbReference type="EMBL" id="MEX3594487.1"/>
    </source>
</evidence>
<accession>A0ABV3V196</accession>
<dbReference type="Proteomes" id="UP001558481">
    <property type="component" value="Unassembled WGS sequence"/>
</dbReference>
<evidence type="ECO:0000313" key="2">
    <source>
        <dbReference type="Proteomes" id="UP001558481"/>
    </source>
</evidence>
<dbReference type="RefSeq" id="WP_368629209.1">
    <property type="nucleotide sequence ID" value="NZ_JAYWLU010000006.1"/>
</dbReference>
<dbReference type="Gene3D" id="3.40.1620.10">
    <property type="entry name" value="YefM-like domain"/>
    <property type="match status" value="1"/>
</dbReference>
<reference evidence="1 2" key="1">
    <citation type="journal article" date="2024" name="Fungal Genet. Biol.">
        <title>The porcine skin microbiome exhibits broad fungal antagonism.</title>
        <authorList>
            <person name="De La Cruz K.F."/>
            <person name="Townsend E.C."/>
            <person name="Alex Cheong J.Z."/>
            <person name="Salamzade R."/>
            <person name="Liu A."/>
            <person name="Sandstrom S."/>
            <person name="Davila E."/>
            <person name="Huang L."/>
            <person name="Xu K.H."/>
            <person name="Wu S.Y."/>
            <person name="Meudt J.J."/>
            <person name="Shanmuganayagam D."/>
            <person name="Gibson A.L.F."/>
            <person name="Kalan L.R."/>
        </authorList>
    </citation>
    <scope>NUCLEOTIDE SEQUENCE [LARGE SCALE GENOMIC DNA]</scope>
    <source>
        <strain evidence="1 2">LK2625</strain>
    </source>
</reference>
<protein>
    <submittedName>
        <fullName evidence="1">Prevent-host-death family protein</fullName>
    </submittedName>
</protein>
<dbReference type="EMBL" id="JAYWLU010000006">
    <property type="protein sequence ID" value="MEX3594487.1"/>
    <property type="molecule type" value="Genomic_DNA"/>
</dbReference>
<sequence>MSTLSISDASRAGVSALVSSAEQGHDVALARHGRVVAEVVSADEMDGLRRDRDTLRDAALVMARFATDSGVRTDLDQAMKAFGFTREELEAELAAEIGSTRS</sequence>
<name>A0ABV3V196_9MICC</name>
<gene>
    <name evidence="1" type="ORF">VVR66_07165</name>
</gene>
<organism evidence="1 2">
    <name type="scientific">Kocuria carniphila</name>
    <dbReference type="NCBI Taxonomy" id="262208"/>
    <lineage>
        <taxon>Bacteria</taxon>
        <taxon>Bacillati</taxon>
        <taxon>Actinomycetota</taxon>
        <taxon>Actinomycetes</taxon>
        <taxon>Micrococcales</taxon>
        <taxon>Micrococcaceae</taxon>
        <taxon>Kocuria</taxon>
    </lineage>
</organism>
<proteinExistence type="predicted"/>
<comment type="caution">
    <text evidence="1">The sequence shown here is derived from an EMBL/GenBank/DDBJ whole genome shotgun (WGS) entry which is preliminary data.</text>
</comment>
<keyword evidence="2" id="KW-1185">Reference proteome</keyword>